<evidence type="ECO:0000256" key="8">
    <source>
        <dbReference type="PROSITE-ProRule" id="PRU00283"/>
    </source>
</evidence>
<dbReference type="Proteomes" id="UP001306508">
    <property type="component" value="Unassembled WGS sequence"/>
</dbReference>
<dbReference type="Gene3D" id="3.40.850.10">
    <property type="entry name" value="Kinesin motor domain"/>
    <property type="match status" value="1"/>
</dbReference>
<keyword evidence="7" id="KW-0206">Cytoskeleton</keyword>
<evidence type="ECO:0000256" key="1">
    <source>
        <dbReference type="ARBA" id="ARBA00004245"/>
    </source>
</evidence>
<dbReference type="PROSITE" id="PS50067">
    <property type="entry name" value="KINESIN_MOTOR_2"/>
    <property type="match status" value="1"/>
</dbReference>
<dbReference type="Pfam" id="PF00225">
    <property type="entry name" value="Kinesin"/>
    <property type="match status" value="2"/>
</dbReference>
<keyword evidence="2" id="KW-0963">Cytoplasm</keyword>
<feature type="binding site" evidence="8">
    <location>
        <begin position="156"/>
        <end position="163"/>
    </location>
    <ligand>
        <name>ATP</name>
        <dbReference type="ChEBI" id="CHEBI:30616"/>
    </ligand>
</feature>
<sequence length="1105" mass="126044">MGGKAEFPPPGFISEVISGANGCMDQILSYQLWIMVHMDNNPSLSSSTATSESSMNITVAVRCRGRNKREIDAKSPVIVSVPNTTASINHASTYPNEVSVNTTDDIGITAKLNSKTYKVDKVFGPNVSQEALFNDIIIPLFNDFIKGYNCTILVYGMTSTGKTYTMTGDENNNFIIKDKFVSRNNIKLSESAGIIPRILCRLFDTLEYEKNILNCNNSHSNTINDSTGTKQDIDYVVKCSFLELYNEELKDLLYDTTGSNSNDTIIPPSKKLKIFDNNGNNNNNSSSSSNNIINLKRDKNNKFKRSRKSMSNRSSLPISLEKSKTCNNTNTNNNNNNVTTTEIYIQNLREFHINNAKDGLLLLQNGLKQRQMASTKMNDFSSRSHTIFTITLYKKFKDQLFRLSKLNLVDLAGSENISKSGAINLRAKEAGSINQSLLTLGRVINSLSEINENKKDEDTTTTNNNNNNNDNDNIKKDTNNNNNNNNITKNKTKNIHIPFRESKLTRLLQDSLGGNTKTILIATISPAKLVLEETCSTLEYASKAKNIQNKPRLGSFIVKDMLLKDITQELVKLRADLWSTKSKDGIYMSQENYKNLMNEIEMNRNEIKELKQNNINLERSNTALLDENKRVNELLQRQNDKNTIISDQLIQIRKQNDKKDIQLNDLKITYEDLNKSFLQLNQNFNKIKEKETKLKSNIESVLDLEFHSLEDSIMSQLKKDQTLITNKSINNIGPNIQTIKDQVIQLLQNTKDKAVSLYNSCINDLLKETPTIFNQINDNITSIKDMTTIYYNDMAEKLSDLSEENNTFKQFLDKQLLIKDNIINNKTPLENDMINQHVEDTLRTLELSSNNLIQSLQSMIIEHFNNNRNLLTSTVDNVTKSVFECDNKELKPYFDKWQNSIELINKSDSINNKYWNQLNTHVEQVTNVIQNSRSLIDNSIKVIQSQDILSDQNMNIIEKINQDKIIDKNFKTINNNINILDQNVQKDFEFKKKSIGMIQGMEKKIRAIIHEEVENLINNDDDNIIINSGKNIENLKTFRSINNLQEQKNELQITVPLRPTSLVNTDYNGSLIPRSRSVSPKKRLFKESNDQNNEITSSKIPRISR</sequence>
<dbReference type="PANTHER" id="PTHR47970:SF12">
    <property type="entry name" value="KINESIN FAMILY MEMBER 11"/>
    <property type="match status" value="1"/>
</dbReference>
<dbReference type="GO" id="GO:0008569">
    <property type="term" value="F:minus-end-directed microtubule motor activity"/>
    <property type="evidence" value="ECO:0007669"/>
    <property type="project" value="TreeGrafter"/>
</dbReference>
<feature type="compositionally biased region" description="Low complexity" evidence="10">
    <location>
        <begin position="460"/>
        <end position="471"/>
    </location>
</feature>
<feature type="compositionally biased region" description="Polar residues" evidence="10">
    <location>
        <begin position="1090"/>
        <end position="1099"/>
    </location>
</feature>
<dbReference type="GO" id="GO:0000073">
    <property type="term" value="P:initial mitotic spindle pole body separation"/>
    <property type="evidence" value="ECO:0007669"/>
    <property type="project" value="TreeGrafter"/>
</dbReference>
<dbReference type="AlphaFoldDB" id="A0AAN7WSD5"/>
<name>A0AAN7WSD5_9SACH</name>
<dbReference type="GO" id="GO:0005524">
    <property type="term" value="F:ATP binding"/>
    <property type="evidence" value="ECO:0007669"/>
    <property type="project" value="UniProtKB-UniRule"/>
</dbReference>
<evidence type="ECO:0000256" key="10">
    <source>
        <dbReference type="SAM" id="MobiDB-lite"/>
    </source>
</evidence>
<dbReference type="GO" id="GO:0005876">
    <property type="term" value="C:spindle microtubule"/>
    <property type="evidence" value="ECO:0007669"/>
    <property type="project" value="TreeGrafter"/>
</dbReference>
<keyword evidence="5 8" id="KW-0067">ATP-binding</keyword>
<evidence type="ECO:0000256" key="6">
    <source>
        <dbReference type="ARBA" id="ARBA00023175"/>
    </source>
</evidence>
<feature type="coiled-coil region" evidence="9">
    <location>
        <begin position="590"/>
        <end position="690"/>
    </location>
</feature>
<feature type="compositionally biased region" description="Low complexity" evidence="10">
    <location>
        <begin position="325"/>
        <end position="335"/>
    </location>
</feature>
<keyword evidence="3" id="KW-0493">Microtubule</keyword>
<dbReference type="InterPro" id="IPR027417">
    <property type="entry name" value="P-loop_NTPase"/>
</dbReference>
<feature type="region of interest" description="Disordered" evidence="10">
    <location>
        <begin position="1073"/>
        <end position="1105"/>
    </location>
</feature>
<feature type="compositionally biased region" description="Low complexity" evidence="10">
    <location>
        <begin position="277"/>
        <end position="294"/>
    </location>
</feature>
<evidence type="ECO:0000256" key="7">
    <source>
        <dbReference type="ARBA" id="ARBA00023212"/>
    </source>
</evidence>
<feature type="compositionally biased region" description="Low complexity" evidence="10">
    <location>
        <begin position="479"/>
        <end position="489"/>
    </location>
</feature>
<dbReference type="SMART" id="SM00129">
    <property type="entry name" value="KISc"/>
    <property type="match status" value="1"/>
</dbReference>
<keyword evidence="4 8" id="KW-0547">Nucleotide-binding</keyword>
<keyword evidence="6 8" id="KW-0505">Motor protein</keyword>
<dbReference type="InterPro" id="IPR036961">
    <property type="entry name" value="Kinesin_motor_dom_sf"/>
</dbReference>
<dbReference type="PANTHER" id="PTHR47970">
    <property type="entry name" value="KINESIN-LIKE PROTEIN KIF11"/>
    <property type="match status" value="1"/>
</dbReference>
<evidence type="ECO:0000256" key="5">
    <source>
        <dbReference type="ARBA" id="ARBA00022840"/>
    </source>
</evidence>
<keyword evidence="9" id="KW-0175">Coiled coil</keyword>
<evidence type="ECO:0000313" key="13">
    <source>
        <dbReference type="Proteomes" id="UP001306508"/>
    </source>
</evidence>
<protein>
    <recommendedName>
        <fullName evidence="11">Kinesin motor domain-containing protein</fullName>
    </recommendedName>
</protein>
<accession>A0AAN7WSD5</accession>
<proteinExistence type="inferred from homology"/>
<organism evidence="12 13">
    <name type="scientific">Arxiozyma heterogenica</name>
    <dbReference type="NCBI Taxonomy" id="278026"/>
    <lineage>
        <taxon>Eukaryota</taxon>
        <taxon>Fungi</taxon>
        <taxon>Dikarya</taxon>
        <taxon>Ascomycota</taxon>
        <taxon>Saccharomycotina</taxon>
        <taxon>Saccharomycetes</taxon>
        <taxon>Saccharomycetales</taxon>
        <taxon>Saccharomycetaceae</taxon>
        <taxon>Arxiozyma</taxon>
    </lineage>
</organism>
<evidence type="ECO:0000313" key="12">
    <source>
        <dbReference type="EMBL" id="KAK5778873.1"/>
    </source>
</evidence>
<dbReference type="SUPFAM" id="SSF52540">
    <property type="entry name" value="P-loop containing nucleoside triphosphate hydrolases"/>
    <property type="match status" value="1"/>
</dbReference>
<evidence type="ECO:0000256" key="3">
    <source>
        <dbReference type="ARBA" id="ARBA00022701"/>
    </source>
</evidence>
<evidence type="ECO:0000259" key="11">
    <source>
        <dbReference type="PROSITE" id="PS50067"/>
    </source>
</evidence>
<comment type="caution">
    <text evidence="12">The sequence shown here is derived from an EMBL/GenBank/DDBJ whole genome shotgun (WGS) entry which is preliminary data.</text>
</comment>
<feature type="region of interest" description="Disordered" evidence="10">
    <location>
        <begin position="276"/>
        <end position="335"/>
    </location>
</feature>
<dbReference type="InterPro" id="IPR047149">
    <property type="entry name" value="KIF11-like"/>
</dbReference>
<evidence type="ECO:0000256" key="9">
    <source>
        <dbReference type="SAM" id="Coils"/>
    </source>
</evidence>
<dbReference type="PROSITE" id="PS00411">
    <property type="entry name" value="KINESIN_MOTOR_1"/>
    <property type="match status" value="1"/>
</dbReference>
<dbReference type="GO" id="GO:0008574">
    <property type="term" value="F:plus-end-directed microtubule motor activity"/>
    <property type="evidence" value="ECO:0007669"/>
    <property type="project" value="TreeGrafter"/>
</dbReference>
<gene>
    <name evidence="12" type="ORF">RI543_003800</name>
</gene>
<dbReference type="EMBL" id="JAWIZZ010000051">
    <property type="protein sequence ID" value="KAK5778873.1"/>
    <property type="molecule type" value="Genomic_DNA"/>
</dbReference>
<dbReference type="InterPro" id="IPR001752">
    <property type="entry name" value="Kinesin_motor_dom"/>
</dbReference>
<evidence type="ECO:0000256" key="4">
    <source>
        <dbReference type="ARBA" id="ARBA00022741"/>
    </source>
</evidence>
<feature type="domain" description="Kinesin motor" evidence="11">
    <location>
        <begin position="56"/>
        <end position="547"/>
    </location>
</feature>
<dbReference type="GO" id="GO:0005634">
    <property type="term" value="C:nucleus"/>
    <property type="evidence" value="ECO:0007669"/>
    <property type="project" value="TreeGrafter"/>
</dbReference>
<dbReference type="GO" id="GO:0008017">
    <property type="term" value="F:microtubule binding"/>
    <property type="evidence" value="ECO:0007669"/>
    <property type="project" value="InterPro"/>
</dbReference>
<dbReference type="PRINTS" id="PR00380">
    <property type="entry name" value="KINESINHEAVY"/>
</dbReference>
<dbReference type="GO" id="GO:0007018">
    <property type="term" value="P:microtubule-based movement"/>
    <property type="evidence" value="ECO:0007669"/>
    <property type="project" value="InterPro"/>
</dbReference>
<dbReference type="GO" id="GO:0072686">
    <property type="term" value="C:mitotic spindle"/>
    <property type="evidence" value="ECO:0007669"/>
    <property type="project" value="TreeGrafter"/>
</dbReference>
<reference evidence="13" key="1">
    <citation type="submission" date="2023-07" db="EMBL/GenBank/DDBJ databases">
        <title>A draft genome of Kazachstania heterogenica Y-27499.</title>
        <authorList>
            <person name="Donic C."/>
            <person name="Kralova J.S."/>
            <person name="Fidel L."/>
            <person name="Ben-Dor S."/>
            <person name="Jung S."/>
        </authorList>
    </citation>
    <scope>NUCLEOTIDE SEQUENCE [LARGE SCALE GENOMIC DNA]</scope>
    <source>
        <strain evidence="13">Y27499</strain>
    </source>
</reference>
<comment type="subcellular location">
    <subcellularLocation>
        <location evidence="1">Cytoplasm</location>
        <location evidence="1">Cytoskeleton</location>
    </subcellularLocation>
</comment>
<keyword evidence="13" id="KW-1185">Reference proteome</keyword>
<feature type="region of interest" description="Disordered" evidence="10">
    <location>
        <begin position="454"/>
        <end position="491"/>
    </location>
</feature>
<dbReference type="InterPro" id="IPR019821">
    <property type="entry name" value="Kinesin_motor_CS"/>
</dbReference>
<evidence type="ECO:0000256" key="2">
    <source>
        <dbReference type="ARBA" id="ARBA00022490"/>
    </source>
</evidence>
<comment type="similarity">
    <text evidence="8">Belongs to the TRAFAC class myosin-kinesin ATPase superfamily. Kinesin family.</text>
</comment>